<dbReference type="AlphaFoldDB" id="A0A1X1ZKU7"/>
<name>A0A1X1ZKU7_9MYCO</name>
<evidence type="ECO:0000256" key="1">
    <source>
        <dbReference type="SAM" id="MobiDB-lite"/>
    </source>
</evidence>
<evidence type="ECO:0000313" key="3">
    <source>
        <dbReference type="Proteomes" id="UP000193781"/>
    </source>
</evidence>
<accession>A0A1X1ZKU7</accession>
<sequence length="169" mass="18623">MLDTATGTAIDVFSAANDIGPSPHHWALCNSSPRWAAYCLSPTRSVQNAGPRPLRHRNRLAATIARHPPRHGVVNCSRPRRRHCRNADFDEQPVHIFGEYRAINAVSWLIQQDDGDTITGKLGEMGWMKPPASPSATASVSRLMNIENIRGGSIKPPTPPSRPRLGDRH</sequence>
<feature type="region of interest" description="Disordered" evidence="1">
    <location>
        <begin position="147"/>
        <end position="169"/>
    </location>
</feature>
<organism evidence="2 3">
    <name type="scientific">Mycobacterium nebraskense</name>
    <dbReference type="NCBI Taxonomy" id="244292"/>
    <lineage>
        <taxon>Bacteria</taxon>
        <taxon>Bacillati</taxon>
        <taxon>Actinomycetota</taxon>
        <taxon>Actinomycetes</taxon>
        <taxon>Mycobacteriales</taxon>
        <taxon>Mycobacteriaceae</taxon>
        <taxon>Mycobacterium</taxon>
    </lineage>
</organism>
<reference evidence="2 3" key="1">
    <citation type="submission" date="2016-01" db="EMBL/GenBank/DDBJ databases">
        <title>The new phylogeny of the genus Mycobacterium.</title>
        <authorList>
            <person name="Tarcisio F."/>
            <person name="Conor M."/>
            <person name="Antonella G."/>
            <person name="Elisabetta G."/>
            <person name="Giulia F.S."/>
            <person name="Sara T."/>
            <person name="Anna F."/>
            <person name="Clotilde B."/>
            <person name="Roberto B."/>
            <person name="Veronica D.S."/>
            <person name="Fabio R."/>
            <person name="Monica P."/>
            <person name="Olivier J."/>
            <person name="Enrico T."/>
            <person name="Nicola S."/>
        </authorList>
    </citation>
    <scope>NUCLEOTIDE SEQUENCE [LARGE SCALE GENOMIC DNA]</scope>
    <source>
        <strain evidence="2 3">DSM 44803</strain>
    </source>
</reference>
<dbReference type="EMBL" id="LQPH01000114">
    <property type="protein sequence ID" value="ORW23741.1"/>
    <property type="molecule type" value="Genomic_DNA"/>
</dbReference>
<keyword evidence="3" id="KW-1185">Reference proteome</keyword>
<evidence type="ECO:0000313" key="2">
    <source>
        <dbReference type="EMBL" id="ORW23741.1"/>
    </source>
</evidence>
<dbReference type="Proteomes" id="UP000193781">
    <property type="component" value="Unassembled WGS sequence"/>
</dbReference>
<protein>
    <submittedName>
        <fullName evidence="2">Uncharacterized protein</fullName>
    </submittedName>
</protein>
<comment type="caution">
    <text evidence="2">The sequence shown here is derived from an EMBL/GenBank/DDBJ whole genome shotgun (WGS) entry which is preliminary data.</text>
</comment>
<proteinExistence type="predicted"/>
<gene>
    <name evidence="2" type="ORF">AWC17_04115</name>
</gene>